<dbReference type="EMBL" id="JARKIK010000017">
    <property type="protein sequence ID" value="KAK8746462.1"/>
    <property type="molecule type" value="Genomic_DNA"/>
</dbReference>
<evidence type="ECO:0000256" key="1">
    <source>
        <dbReference type="SAM" id="MobiDB-lite"/>
    </source>
</evidence>
<feature type="compositionally biased region" description="Polar residues" evidence="1">
    <location>
        <begin position="66"/>
        <end position="75"/>
    </location>
</feature>
<sequence>MGEASVRFLRVGSLAEKKTMLDDKAAKENMPHSPTSDSQVRFLRMGSLAEKKAMLDDKAAKENRPHSPTSDSQQPFELRHSSLSEKKKMFDESVKKHTKKMATNPFSGNFKNQSSTRLSRDDPNYGKPVAGSKSERRGKQAARHINAEVVLLCDMIYQEGQQNEDGTAAICFGDLFQIYTRISNKVVGMLLRARKYGLVDFEGEILFQGRDDDMPIMLLKPIQEIRSEFQSDQEFEVGICHKGDPSSQS</sequence>
<dbReference type="GO" id="GO:0030017">
    <property type="term" value="C:sarcomere"/>
    <property type="evidence" value="ECO:0007669"/>
    <property type="project" value="TreeGrafter"/>
</dbReference>
<dbReference type="PANTHER" id="PTHR22739">
    <property type="entry name" value="STRIATED MUSCLE ACTIVATOR OF RHO-DEPENDENT SIGNALING-RELATED"/>
    <property type="match status" value="1"/>
</dbReference>
<feature type="domain" description="Costars" evidence="2">
    <location>
        <begin position="143"/>
        <end position="219"/>
    </location>
</feature>
<evidence type="ECO:0000313" key="4">
    <source>
        <dbReference type="Proteomes" id="UP001445076"/>
    </source>
</evidence>
<keyword evidence="4" id="KW-1185">Reference proteome</keyword>
<dbReference type="Gene3D" id="1.10.10.1540">
    <property type="entry name" value="Costar domain"/>
    <property type="match status" value="1"/>
</dbReference>
<feature type="compositionally biased region" description="Polar residues" evidence="1">
    <location>
        <begin position="104"/>
        <end position="117"/>
    </location>
</feature>
<evidence type="ECO:0000313" key="3">
    <source>
        <dbReference type="EMBL" id="KAK8746462.1"/>
    </source>
</evidence>
<dbReference type="InterPro" id="IPR027817">
    <property type="entry name" value="Costars_dom"/>
</dbReference>
<gene>
    <name evidence="3" type="ORF">OTU49_017030</name>
</gene>
<proteinExistence type="predicted"/>
<dbReference type="InterPro" id="IPR026111">
    <property type="entry name" value="Abra"/>
</dbReference>
<feature type="compositionally biased region" description="Basic and acidic residues" evidence="1">
    <location>
        <begin position="17"/>
        <end position="30"/>
    </location>
</feature>
<evidence type="ECO:0000259" key="2">
    <source>
        <dbReference type="SMART" id="SM01283"/>
    </source>
</evidence>
<protein>
    <recommendedName>
        <fullName evidence="2">Costars domain-containing protein</fullName>
    </recommendedName>
</protein>
<dbReference type="GO" id="GO:0045944">
    <property type="term" value="P:positive regulation of transcription by RNA polymerase II"/>
    <property type="evidence" value="ECO:0007669"/>
    <property type="project" value="TreeGrafter"/>
</dbReference>
<comment type="caution">
    <text evidence="3">The sequence shown here is derived from an EMBL/GenBank/DDBJ whole genome shotgun (WGS) entry which is preliminary data.</text>
</comment>
<dbReference type="PANTHER" id="PTHR22739:SF7">
    <property type="entry name" value="EG:152A3.3 PROTEIN-RELATED"/>
    <property type="match status" value="1"/>
</dbReference>
<name>A0AAW0XQ09_CHEQU</name>
<dbReference type="SMART" id="SM01283">
    <property type="entry name" value="Costars"/>
    <property type="match status" value="1"/>
</dbReference>
<dbReference type="GO" id="GO:0003779">
    <property type="term" value="F:actin binding"/>
    <property type="evidence" value="ECO:0007669"/>
    <property type="project" value="InterPro"/>
</dbReference>
<feature type="compositionally biased region" description="Basic and acidic residues" evidence="1">
    <location>
        <begin position="77"/>
        <end position="95"/>
    </location>
</feature>
<dbReference type="Pfam" id="PF14705">
    <property type="entry name" value="Costars"/>
    <property type="match status" value="1"/>
</dbReference>
<dbReference type="GO" id="GO:0035025">
    <property type="term" value="P:positive regulation of Rho protein signal transduction"/>
    <property type="evidence" value="ECO:0007669"/>
    <property type="project" value="InterPro"/>
</dbReference>
<reference evidence="3 4" key="1">
    <citation type="journal article" date="2024" name="BMC Genomics">
        <title>Genome assembly of redclaw crayfish (Cherax quadricarinatus) provides insights into its immune adaptation and hypoxia tolerance.</title>
        <authorList>
            <person name="Liu Z."/>
            <person name="Zheng J."/>
            <person name="Li H."/>
            <person name="Fang K."/>
            <person name="Wang S."/>
            <person name="He J."/>
            <person name="Zhou D."/>
            <person name="Weng S."/>
            <person name="Chi M."/>
            <person name="Gu Z."/>
            <person name="He J."/>
            <person name="Li F."/>
            <person name="Wang M."/>
        </authorList>
    </citation>
    <scope>NUCLEOTIDE SEQUENCE [LARGE SCALE GENOMIC DNA]</scope>
    <source>
        <strain evidence="3">ZL_2023a</strain>
    </source>
</reference>
<feature type="compositionally biased region" description="Basic and acidic residues" evidence="1">
    <location>
        <begin position="49"/>
        <end position="65"/>
    </location>
</feature>
<feature type="region of interest" description="Disordered" evidence="1">
    <location>
        <begin position="17"/>
        <end position="140"/>
    </location>
</feature>
<organism evidence="3 4">
    <name type="scientific">Cherax quadricarinatus</name>
    <name type="common">Australian red claw crayfish</name>
    <dbReference type="NCBI Taxonomy" id="27406"/>
    <lineage>
        <taxon>Eukaryota</taxon>
        <taxon>Metazoa</taxon>
        <taxon>Ecdysozoa</taxon>
        <taxon>Arthropoda</taxon>
        <taxon>Crustacea</taxon>
        <taxon>Multicrustacea</taxon>
        <taxon>Malacostraca</taxon>
        <taxon>Eumalacostraca</taxon>
        <taxon>Eucarida</taxon>
        <taxon>Decapoda</taxon>
        <taxon>Pleocyemata</taxon>
        <taxon>Astacidea</taxon>
        <taxon>Parastacoidea</taxon>
        <taxon>Parastacidae</taxon>
        <taxon>Cherax</taxon>
    </lineage>
</organism>
<dbReference type="InterPro" id="IPR038095">
    <property type="entry name" value="Costars_sf"/>
</dbReference>
<accession>A0AAW0XQ09</accession>
<dbReference type="Proteomes" id="UP001445076">
    <property type="component" value="Unassembled WGS sequence"/>
</dbReference>
<dbReference type="AlphaFoldDB" id="A0AAW0XQ09"/>